<evidence type="ECO:0000313" key="2">
    <source>
        <dbReference type="EMBL" id="GAA0657366.1"/>
    </source>
</evidence>
<comment type="caution">
    <text evidence="2">The sequence shown here is derived from an EMBL/GenBank/DDBJ whole genome shotgun (WGS) entry which is preliminary data.</text>
</comment>
<organism evidence="2 3">
    <name type="scientific">Salarchaeum japonicum</name>
    <dbReference type="NCBI Taxonomy" id="555573"/>
    <lineage>
        <taxon>Archaea</taxon>
        <taxon>Methanobacteriati</taxon>
        <taxon>Methanobacteriota</taxon>
        <taxon>Stenosarchaea group</taxon>
        <taxon>Halobacteria</taxon>
        <taxon>Halobacteriales</taxon>
        <taxon>Halobacteriaceae</taxon>
    </lineage>
</organism>
<evidence type="ECO:0000313" key="3">
    <source>
        <dbReference type="Proteomes" id="UP001500194"/>
    </source>
</evidence>
<dbReference type="RefSeq" id="WP_227259722.1">
    <property type="nucleotide sequence ID" value="NZ_BAAADU010000002.1"/>
</dbReference>
<keyword evidence="1" id="KW-0472">Membrane</keyword>
<dbReference type="EMBL" id="BAAADU010000002">
    <property type="protein sequence ID" value="GAA0657366.1"/>
    <property type="molecule type" value="Genomic_DNA"/>
</dbReference>
<keyword evidence="1" id="KW-1133">Transmembrane helix</keyword>
<keyword evidence="3" id="KW-1185">Reference proteome</keyword>
<sequence length="152" mass="16725">MGDSERSASGNGGVSVTENGTPSLLVRAVYFVLVGWWASAIWLGVAWFLVVTIILMPLGIKMINYVPKVVSLKDRTLETTAVTDADGTVTVSQRGRDQHSLLVRAVYFVLVGWWLSGVWTGVAWAASVTIVGLPLAVWMYDRLPYVVSLYRY</sequence>
<dbReference type="AlphaFoldDB" id="A0AAV3T396"/>
<accession>A0AAV3T396</accession>
<feature type="transmembrane region" description="Helical" evidence="1">
    <location>
        <begin position="28"/>
        <end position="55"/>
    </location>
</feature>
<gene>
    <name evidence="2" type="ORF">GCM10009019_21870</name>
</gene>
<protein>
    <recommendedName>
        <fullName evidence="4">YccF domain-containing protein</fullName>
    </recommendedName>
</protein>
<keyword evidence="1" id="KW-0812">Transmembrane</keyword>
<proteinExistence type="predicted"/>
<feature type="transmembrane region" description="Helical" evidence="1">
    <location>
        <begin position="101"/>
        <end position="116"/>
    </location>
</feature>
<evidence type="ECO:0000256" key="1">
    <source>
        <dbReference type="SAM" id="Phobius"/>
    </source>
</evidence>
<feature type="transmembrane region" description="Helical" evidence="1">
    <location>
        <begin position="122"/>
        <end position="140"/>
    </location>
</feature>
<reference evidence="2 3" key="1">
    <citation type="journal article" date="2019" name="Int. J. Syst. Evol. Microbiol.">
        <title>The Global Catalogue of Microorganisms (GCM) 10K type strain sequencing project: providing services to taxonomists for standard genome sequencing and annotation.</title>
        <authorList>
            <consortium name="The Broad Institute Genomics Platform"/>
            <consortium name="The Broad Institute Genome Sequencing Center for Infectious Disease"/>
            <person name="Wu L."/>
            <person name="Ma J."/>
        </authorList>
    </citation>
    <scope>NUCLEOTIDE SEQUENCE [LARGE SCALE GENOMIC DNA]</scope>
    <source>
        <strain evidence="2 3">JCM 16327</strain>
    </source>
</reference>
<dbReference type="GeneID" id="68573132"/>
<evidence type="ECO:0008006" key="4">
    <source>
        <dbReference type="Google" id="ProtNLM"/>
    </source>
</evidence>
<name>A0AAV3T396_9EURY</name>
<dbReference type="Proteomes" id="UP001500194">
    <property type="component" value="Unassembled WGS sequence"/>
</dbReference>